<reference evidence="7 8" key="1">
    <citation type="journal article" date="2023" name="Plant Biotechnol. J.">
        <title>Chromosome-level wild Hevea brasiliensis genome provides new tools for genomic-assisted breeding and valuable loci to elevate rubber yield.</title>
        <authorList>
            <person name="Cheng H."/>
            <person name="Song X."/>
            <person name="Hu Y."/>
            <person name="Wu T."/>
            <person name="Yang Q."/>
            <person name="An Z."/>
            <person name="Feng S."/>
            <person name="Deng Z."/>
            <person name="Wu W."/>
            <person name="Zeng X."/>
            <person name="Tu M."/>
            <person name="Wang X."/>
            <person name="Huang H."/>
        </authorList>
    </citation>
    <scope>NUCLEOTIDE SEQUENCE [LARGE SCALE GENOMIC DNA]</scope>
    <source>
        <strain evidence="7">MT/VB/25A 57/8</strain>
    </source>
</reference>
<comment type="caution">
    <text evidence="7">The sequence shown here is derived from an EMBL/GenBank/DDBJ whole genome shotgun (WGS) entry which is preliminary data.</text>
</comment>
<organism evidence="7 8">
    <name type="scientific">Hevea brasiliensis</name>
    <name type="common">Para rubber tree</name>
    <name type="synonym">Siphonia brasiliensis</name>
    <dbReference type="NCBI Taxonomy" id="3981"/>
    <lineage>
        <taxon>Eukaryota</taxon>
        <taxon>Viridiplantae</taxon>
        <taxon>Streptophyta</taxon>
        <taxon>Embryophyta</taxon>
        <taxon>Tracheophyta</taxon>
        <taxon>Spermatophyta</taxon>
        <taxon>Magnoliopsida</taxon>
        <taxon>eudicotyledons</taxon>
        <taxon>Gunneridae</taxon>
        <taxon>Pentapetalae</taxon>
        <taxon>rosids</taxon>
        <taxon>fabids</taxon>
        <taxon>Malpighiales</taxon>
        <taxon>Euphorbiaceae</taxon>
        <taxon>Crotonoideae</taxon>
        <taxon>Micrandreae</taxon>
        <taxon>Hevea</taxon>
    </lineage>
</organism>
<evidence type="ECO:0000256" key="2">
    <source>
        <dbReference type="ARBA" id="ARBA00022771"/>
    </source>
</evidence>
<keyword evidence="2 4" id="KW-0863">Zinc-finger</keyword>
<proteinExistence type="predicted"/>
<dbReference type="EMBL" id="JARPOI010000015">
    <property type="protein sequence ID" value="KAJ9154043.1"/>
    <property type="molecule type" value="Genomic_DNA"/>
</dbReference>
<feature type="region of interest" description="Disordered" evidence="5">
    <location>
        <begin position="163"/>
        <end position="183"/>
    </location>
</feature>
<feature type="compositionally biased region" description="Polar residues" evidence="5">
    <location>
        <begin position="83"/>
        <end position="94"/>
    </location>
</feature>
<dbReference type="InterPro" id="IPR001841">
    <property type="entry name" value="Znf_RING"/>
</dbReference>
<feature type="domain" description="RING-type" evidence="6">
    <location>
        <begin position="716"/>
        <end position="757"/>
    </location>
</feature>
<keyword evidence="8" id="KW-1185">Reference proteome</keyword>
<feature type="compositionally biased region" description="Polar residues" evidence="5">
    <location>
        <begin position="26"/>
        <end position="38"/>
    </location>
</feature>
<evidence type="ECO:0000259" key="6">
    <source>
        <dbReference type="PROSITE" id="PS50089"/>
    </source>
</evidence>
<dbReference type="PROSITE" id="PS50089">
    <property type="entry name" value="ZF_RING_2"/>
    <property type="match status" value="1"/>
</dbReference>
<evidence type="ECO:0000256" key="5">
    <source>
        <dbReference type="SAM" id="MobiDB-lite"/>
    </source>
</evidence>
<evidence type="ECO:0000313" key="7">
    <source>
        <dbReference type="EMBL" id="KAJ9154043.1"/>
    </source>
</evidence>
<dbReference type="CDD" id="cd16454">
    <property type="entry name" value="RING-H2_PA-TM-RING"/>
    <property type="match status" value="1"/>
</dbReference>
<feature type="region of interest" description="Disordered" evidence="5">
    <location>
        <begin position="1"/>
        <end position="101"/>
    </location>
</feature>
<dbReference type="InterPro" id="IPR051834">
    <property type="entry name" value="RING_finger_E3_ligase"/>
</dbReference>
<feature type="compositionally biased region" description="Low complexity" evidence="5">
    <location>
        <begin position="575"/>
        <end position="600"/>
    </location>
</feature>
<dbReference type="SUPFAM" id="SSF57850">
    <property type="entry name" value="RING/U-box"/>
    <property type="match status" value="1"/>
</dbReference>
<feature type="region of interest" description="Disordered" evidence="5">
    <location>
        <begin position="380"/>
        <end position="444"/>
    </location>
</feature>
<evidence type="ECO:0000256" key="1">
    <source>
        <dbReference type="ARBA" id="ARBA00022723"/>
    </source>
</evidence>
<feature type="compositionally biased region" description="Polar residues" evidence="5">
    <location>
        <begin position="55"/>
        <end position="64"/>
    </location>
</feature>
<evidence type="ECO:0000313" key="8">
    <source>
        <dbReference type="Proteomes" id="UP001174677"/>
    </source>
</evidence>
<dbReference type="Gene3D" id="3.30.40.10">
    <property type="entry name" value="Zinc/RING finger domain, C3HC4 (zinc finger)"/>
    <property type="match status" value="1"/>
</dbReference>
<dbReference type="Proteomes" id="UP001174677">
    <property type="component" value="Chromosome 15"/>
</dbReference>
<dbReference type="PANTHER" id="PTHR45931:SF25">
    <property type="entry name" value="E3 UBIQUITIN-PROTEIN LIGASE RLIM-LIKE ISOFORM X1"/>
    <property type="match status" value="1"/>
</dbReference>
<accession>A0ABQ9KZS5</accession>
<feature type="region of interest" description="Disordered" evidence="5">
    <location>
        <begin position="570"/>
        <end position="622"/>
    </location>
</feature>
<name>A0ABQ9KZS5_HEVBR</name>
<gene>
    <name evidence="7" type="ORF">P3X46_027421</name>
</gene>
<feature type="compositionally biased region" description="Polar residues" evidence="5">
    <location>
        <begin position="384"/>
        <end position="417"/>
    </location>
</feature>
<dbReference type="SMART" id="SM00184">
    <property type="entry name" value="RING"/>
    <property type="match status" value="1"/>
</dbReference>
<evidence type="ECO:0000256" key="3">
    <source>
        <dbReference type="ARBA" id="ARBA00022833"/>
    </source>
</evidence>
<dbReference type="InterPro" id="IPR013083">
    <property type="entry name" value="Znf_RING/FYVE/PHD"/>
</dbReference>
<keyword evidence="3" id="KW-0862">Zinc</keyword>
<protein>
    <recommendedName>
        <fullName evidence="6">RING-type domain-containing protein</fullName>
    </recommendedName>
</protein>
<dbReference type="Pfam" id="PF13639">
    <property type="entry name" value="zf-RING_2"/>
    <property type="match status" value="1"/>
</dbReference>
<sequence>MEEMNIDQVVDVPDTPDRLAARHINGAQSGKESNSSVAGPSRTDFRDKECLNQPGARSSENGHLNPQRIAGKMTGFEPHSKSVALSPSENSCPSKNAPLFGRGTMAYNSKPETRLSIGMQHTDKRKPESTKIPSRSRVHIEEEALFDMAFLCRASKTLQSEKTRDVQVSSNGGSNLHFAPTTSNNAFKGKEKIGVNAGNGFGLTINDGKGIDLTGGSQPKIEKQISSPHVSVISPKVTGRKRLVRNGCISPHNIATSAKKLADSHRVGSTNVGKDHCSSMVSDGPSEVDINDIVGEENNCYRAKGKGLVFHQSTSMEPNVKIGHASTSCGANSKAANETSDASRDALLGGWRGTRNRAKNICQIEGADGCFIDEQHGNRVLRRNSGNGNVTKIASDSGDQGEGQTASRPVSGLNQKSQSHHNIHSKRQKKHRLTSRNHSECSTMVPDDSEILFLGSSEASSSSRSSRTLNRQHQGILEPIYEIDELLPERRNHSSPGLGSMNDDSDSRARQVEADEILARELQEQLYHETPIFGGSEIDENIAWVLQQEEDAFRNASSQNHPRLRLRSSATMHANRQPQPQSFQNPSNRRRAQAQVPAARTSLRNRLLNRPPSALSRARNHSHTALSRASSFQFPLGMDLDMRLDILEALEDAVGEFSDMNMTASRILQVQRDFNENDYEMLLALDENNHQHGASVNRINSLPESVVQTENFEETCAICLETPTIGETIRHLPCLHKFHKDCIDPWLGRKTLCPVCKSSIT</sequence>
<feature type="compositionally biased region" description="Polar residues" evidence="5">
    <location>
        <begin position="166"/>
        <end position="183"/>
    </location>
</feature>
<evidence type="ECO:0000256" key="4">
    <source>
        <dbReference type="PROSITE-ProRule" id="PRU00175"/>
    </source>
</evidence>
<dbReference type="PANTHER" id="PTHR45931">
    <property type="entry name" value="SI:CH211-59O9.10"/>
    <property type="match status" value="1"/>
</dbReference>
<keyword evidence="1" id="KW-0479">Metal-binding</keyword>
<feature type="compositionally biased region" description="Basic residues" evidence="5">
    <location>
        <begin position="418"/>
        <end position="435"/>
    </location>
</feature>